<evidence type="ECO:0000256" key="1">
    <source>
        <dbReference type="ARBA" id="ARBA00022729"/>
    </source>
</evidence>
<dbReference type="EMBL" id="PDDX01000001">
    <property type="protein sequence ID" value="PHI30917.1"/>
    <property type="molecule type" value="Genomic_DNA"/>
</dbReference>
<evidence type="ECO:0000313" key="6">
    <source>
        <dbReference type="Proteomes" id="UP000224974"/>
    </source>
</evidence>
<keyword evidence="6" id="KW-1185">Reference proteome</keyword>
<dbReference type="NCBIfam" id="TIGR02601">
    <property type="entry name" value="autotrns_rpt"/>
    <property type="match status" value="1"/>
</dbReference>
<dbReference type="Pfam" id="PF18883">
    <property type="entry name" value="AC_1"/>
    <property type="match status" value="1"/>
</dbReference>
<sequence length="3247" mass="329821">MNKVYRIIWNNALGLWVVTSELGRGKVKSATKKTLSGLALSLALSNTALASECFSEFLTCNLDSTWSFSTNNEYAGMLTISDGKTYRINGPSTFTGASGTYATYSTINQLIAAGYINATPLPSGEIQVHLGAKSQNITIEDPIINASRVVSVYDSTGLKEYESGFAAGGYGVAKIGTANVYYKTRFANVTSGTADIHADNINITAAMKDSQLIYVENNGNSSTAQANWHSVNYVQFFTEPDYMVTPTQNAVARKTTYQNSFTAFDGSQVTVSSLNDFKNYNNWLISKIKSGELLPEQYDTQLAKAYKTVATNYTINRVPANADPIVSKPAGISVVMMGKGKGATIRLSETGKITGDLRANWGTTASVFRLEEGATGINDGFVETPYYAATVFSGSHFINNGSLTTGTAGGVNGNGVYVSGTGSLFTNNGLLNVSPPFWSSVIGSNSSAQGMTILGGAKAINNHIMNIGTSEGNKGRAVLGFVYGALVSTNASFINKASGVMNLGMDANGNSMYTASGSSAIRIGAATIGSVDNQGHIILGTKVEGSTGIHDISTGTHDVVNSGIITILSNGDDGKFIPKENIGIYAQNKAKGVKNTGKINISGINAIGIKSLTGGQVTSSGEINITGGADPSTGLRNYGAWSEGAESLVDISGSVNLKGDAAIGVHARGGGTIGLSGKGQVNFSDGENQIGYYIYGIGSKISNTSTGTQDVTTNHSTLMRLDGEAAFTGSFDATSTMSASGDNANVIIATGKGTTVDSGGMTVNVNGKESTGFLIEGGAKGTIGSTATINLSGEGAIAGIADGQGYDLTGAKVDMTDTERKTTSLTAGANLNSALDGVVGYIARNLAALTNSGNIHFSGDNTTGIQVEEGAVGANSGNIILDGAGSVGLKASAKTIATTLSSIKDLTLNGSWNGSDNATRTTGVLADGSQVSVTIGDGSNVAAVNLNGAGSVGVHASEGSTVTLNDNVAVNFDSNKSDQIAFWVDGRGSQIITDAGTTQTQVNGDGATLFYVTDTATLDGVLNLNLSGKAGSDKITSGIRVSGVGSLATLATGSLLTIGTNATGVLAENAGQAVIEVGAAFSVSGDNAVVGKATGEGSRVENRAVVTSLAGSNGSTAFLAQNGGVIDNKGKIDLSAGTNHTAIDLDNGHVVNISDILANGTAIHIKGSDSTITNTGTITATGGTAAIHVDADAGLDLSAISGSTGTIKASGTADGILLSEGALSLNVANTIIDMSDTGASGIGIHNVAGIEGIKLDNTHIKLGGTGIGIKTGASLAKTNSGTINVTDGTGILYLNEDGSAVAANLDFSDSSELKIKVTGSGIGVKATLDGNERSVNTGVSVAVANATGGSAIDVSGAKTVANSGILTSASTVANGNVLNVHDAETISNSGTITASSADIAAIAMSNAGNKIFTNTGTIKGLLDFATGDNLINLTGGTLTGNIKASGGANTLTASGGSAHTGEIILAGTKAQTVTVNDASTLGHLVMAGAGNHQVTVTEASALGNVALGDGNSQITVDGSTAGNITLGTGNNNLTLSGSAQIANLVAGIGGNNTVLVKDTATFGTLDAGTGGTNDSLTFDGVDYQLANTSDIQHFDLLNLTHGADFTTAQQIQMGDTATSSGRIAIDATSSLVLNATGDYRLNHALSGNGLVDITATDSFDFGPASGRQFAGSVQMNSKAFNLSDDNTKALTNATLKVMSDNTTTVGNGNQLIGGLSFNGGTVDFGVSIPNASVAANHIQATTLDASATGSVQIARGVFDNATPPVIHQTLGLLDQQTETLVELVSAVNVTGAAGNLVLKDENGAVISHTTTADILQNGTHAANARYDYRLTTTNNTRSANGLYVGYGLTELELLTAGTDELVINTAHSVENVLSAKVTGAGDLGITAGNDTEALVLSNLNNDYTGVTDLKSGTVRLGTDNGFGASAKLSLADTTTADINGKTQTIGALEGKFGSTLNLNGGDLTLTNGGIASGALTGSGALTVAGGTLTVTYANANLSATTTVNVGAQALLEDVLALGTGNMMANGDLTLSDASGTLTNAVSGSGQLNSHNGSDVTLSGNNSGFSGVMEIDATSSLTVSDTQHLGATTEVKNANQFIADNSAAMTLAAVVSGAGELVKHNTGTLTLSGTNTYRGNTNIQGGTLAISADANLGDMANQTLLNGGNLQITADLTSARDVTLVKDGSVMVDSGVTATLNGWDDQTGGTGTVTKAGDGTLIWSGDNSLNTANVSVTGGILQVESLNNLASNNGEVHLGANGTLSILKNAADDVDFTRQLSGNGELLVNLGSKTQALTMNASSAGGHFSGQVTMDNGRFVLNSNADNTLAQATLQLNANGSTQLVGNHAIGGLTLNGGQLEVEFSSVNNRPEGLLTVRTLDVVGGGNLAITTPGNLPNPIPVTGASLFDQDDGVFDAVVKAIDSVNGVGTQIAVTKLDGTPVVPDTIVGLIQSGTTAGNAHYNYFGAVKQDGLYLGFGLTQIDAFAGQSVILDNANAIDNGLGAKLTGDGGFTINANGTVRIGNASSDYTGATDLNSGNVVMITHHALGQTGLLNMQSHTGLDLNGNRQTLGSLAAMADSVINLNGGELTISNGGQTDGTFTGQGKLILSGDTLTFNQNSSHFTGTTEIESGATARLTKPQGLGQGTINIADAGTLNLDSAKGTLFNSLNGSGDTVLTHGADMYLGGNNAGYSGTFTTETGTTLTATEKNQLGTATISNSGTFAIDTTGLWTLDNSVSGSGTLVKKGTGTVQLESDNVSAGLTRIENGLLLIGGEQGSATLANLTGDVTIGEDGALGGYGSVTGNVTNRGNLIMGHALTGGGHGQFTIDGDYIGSGNDSTIIFNTTLDGDNSSTDMLRITGDTDGKSKVMVMSARGDGAQTSDGIKLIDVQGSSKAQFSLSGRAIAGAYEYFLYQGGIATPTDGDWYLRSSLSSLNPDPSVYRPEAGGYMANMAAAGNLFSLRLSDREGRAENSSLWLRQEGSRNKHRDSTGQLRTATNSYVVQGGGEVLATQFTDTDRFGLGIMMAFGQADSKVHSQKTGYKANSSIDGYSTGVYGTWYQDAKTLNGAYVDSWVQYSWLDAEVNGQDVAKETYDMDGFSASIEAGYRLPVYQGLNGDVFITPQGQISWNGITADDHREAGGTRVSSSGHDNVQTRLGVKVSRDGVSDKDKGTDKLFTVYAEANWLHNSQQAGAVLDGTEVKQSGSRNVGELKLGAEGQLNSHLNLWSNVAQQMGDNGYSDTAVTLGVKYRF</sequence>
<dbReference type="Pfam" id="PF13018">
    <property type="entry name" value="ESPR"/>
    <property type="match status" value="1"/>
</dbReference>
<feature type="signal peptide" evidence="3">
    <location>
        <begin position="1"/>
        <end position="50"/>
    </location>
</feature>
<evidence type="ECO:0000256" key="3">
    <source>
        <dbReference type="SAM" id="SignalP"/>
    </source>
</evidence>
<dbReference type="Proteomes" id="UP000224974">
    <property type="component" value="Unassembled WGS sequence"/>
</dbReference>
<dbReference type="SMART" id="SM00869">
    <property type="entry name" value="Autotransporter"/>
    <property type="match status" value="1"/>
</dbReference>
<dbReference type="PROSITE" id="PS51208">
    <property type="entry name" value="AUTOTRANSPORTER"/>
    <property type="match status" value="1"/>
</dbReference>
<dbReference type="InterPro" id="IPR006315">
    <property type="entry name" value="OM_autotransptr_brl_dom"/>
</dbReference>
<dbReference type="InterPro" id="IPR011050">
    <property type="entry name" value="Pectin_lyase_fold/virulence"/>
</dbReference>
<dbReference type="Gene3D" id="2.40.128.130">
    <property type="entry name" value="Autotransporter beta-domain"/>
    <property type="match status" value="1"/>
</dbReference>
<dbReference type="InterPro" id="IPR005546">
    <property type="entry name" value="Autotransporte_beta"/>
</dbReference>
<accession>A0A2C6DNX5</accession>
<dbReference type="SUPFAM" id="SSF51126">
    <property type="entry name" value="Pectin lyase-like"/>
    <property type="match status" value="3"/>
</dbReference>
<feature type="domain" description="Autotransporter" evidence="4">
    <location>
        <begin position="2964"/>
        <end position="3247"/>
    </location>
</feature>
<dbReference type="PANTHER" id="PTHR12338">
    <property type="entry name" value="AUTOTRANSPORTER"/>
    <property type="match status" value="1"/>
</dbReference>
<dbReference type="NCBIfam" id="TIGR01414">
    <property type="entry name" value="autotrans_barl"/>
    <property type="match status" value="1"/>
</dbReference>
<protein>
    <recommendedName>
        <fullName evidence="4">Autotransporter domain-containing protein</fullName>
    </recommendedName>
</protein>
<dbReference type="InterPro" id="IPR024973">
    <property type="entry name" value="ESPR"/>
</dbReference>
<gene>
    <name evidence="5" type="ORF">CRN84_17020</name>
</gene>
<dbReference type="OrthoDB" id="6053567at2"/>
<comment type="caution">
    <text evidence="5">The sequence shown here is derived from an EMBL/GenBank/DDBJ whole genome shotgun (WGS) entry which is preliminary data.</text>
</comment>
<dbReference type="CDD" id="cd01344">
    <property type="entry name" value="PL2_Passenger_AT"/>
    <property type="match status" value="1"/>
</dbReference>
<evidence type="ECO:0000256" key="2">
    <source>
        <dbReference type="ARBA" id="ARBA00023026"/>
    </source>
</evidence>
<proteinExistence type="predicted"/>
<dbReference type="PANTHER" id="PTHR12338:SF5">
    <property type="entry name" value="ANTIGEN 43-RELATED"/>
    <property type="match status" value="1"/>
</dbReference>
<dbReference type="InterPro" id="IPR012332">
    <property type="entry name" value="Autotransporter_pectin_lyase_C"/>
</dbReference>
<reference evidence="6" key="1">
    <citation type="submission" date="2017-09" db="EMBL/GenBank/DDBJ databases">
        <title>FDA dAtabase for Regulatory Grade micrObial Sequences (FDA-ARGOS): Supporting development and validation of Infectious Disease Dx tests.</title>
        <authorList>
            <person name="Minogue T."/>
            <person name="Wolcott M."/>
            <person name="Wasieloski L."/>
            <person name="Aguilar W."/>
            <person name="Moore D."/>
            <person name="Tallon L."/>
            <person name="Sadzewicz L."/>
            <person name="Ott S."/>
            <person name="Zhao X."/>
            <person name="Nagaraj S."/>
            <person name="Vavikolanu K."/>
            <person name="Aluvathingal J."/>
            <person name="Nadendla S."/>
            <person name="Sichtig H."/>
        </authorList>
    </citation>
    <scope>NUCLEOTIDE SEQUENCE [LARGE SCALE GENOMIC DNA]</scope>
    <source>
        <strain evidence="6">FDAARGOS_387</strain>
    </source>
</reference>
<feature type="chain" id="PRO_5012248418" description="Autotransporter domain-containing protein" evidence="3">
    <location>
        <begin position="51"/>
        <end position="3247"/>
    </location>
</feature>
<dbReference type="Gene3D" id="2.160.20.20">
    <property type="match status" value="2"/>
</dbReference>
<evidence type="ECO:0000313" key="5">
    <source>
        <dbReference type="EMBL" id="PHI30917.1"/>
    </source>
</evidence>
<evidence type="ECO:0000259" key="4">
    <source>
        <dbReference type="PROSITE" id="PS51208"/>
    </source>
</evidence>
<dbReference type="InterPro" id="IPR043990">
    <property type="entry name" value="AC_1"/>
</dbReference>
<name>A0A2C6DNX5_9GAMM</name>
<dbReference type="SUPFAM" id="SSF103515">
    <property type="entry name" value="Autotransporter"/>
    <property type="match status" value="1"/>
</dbReference>
<dbReference type="InterPro" id="IPR036709">
    <property type="entry name" value="Autotransporte_beta_dom_sf"/>
</dbReference>
<dbReference type="GO" id="GO:0019867">
    <property type="term" value="C:outer membrane"/>
    <property type="evidence" value="ECO:0007669"/>
    <property type="project" value="InterPro"/>
</dbReference>
<dbReference type="InterPro" id="IPR013425">
    <property type="entry name" value="Autotrns_rpt"/>
</dbReference>
<dbReference type="Pfam" id="PF12951">
    <property type="entry name" value="PATR"/>
    <property type="match status" value="4"/>
</dbReference>
<dbReference type="RefSeq" id="WP_099044194.1">
    <property type="nucleotide sequence ID" value="NZ_PDDX01000001.1"/>
</dbReference>
<organism evidence="5 6">
    <name type="scientific">Budvicia aquatica</name>
    <dbReference type="NCBI Taxonomy" id="82979"/>
    <lineage>
        <taxon>Bacteria</taxon>
        <taxon>Pseudomonadati</taxon>
        <taxon>Pseudomonadota</taxon>
        <taxon>Gammaproteobacteria</taxon>
        <taxon>Enterobacterales</taxon>
        <taxon>Budviciaceae</taxon>
        <taxon>Budvicia</taxon>
    </lineage>
</organism>
<keyword evidence="1 3" id="KW-0732">Signal</keyword>
<keyword evidence="2" id="KW-0843">Virulence</keyword>
<dbReference type="InterPro" id="IPR050909">
    <property type="entry name" value="Bact_Autotransporter_VF"/>
</dbReference>